<keyword evidence="2" id="KW-1133">Transmembrane helix</keyword>
<dbReference type="InterPro" id="IPR032816">
    <property type="entry name" value="VTT_dom"/>
</dbReference>
<dbReference type="PANTHER" id="PTHR42709:SF9">
    <property type="entry name" value="ALKALINE PHOSPHATASE LIKE PROTEIN"/>
    <property type="match status" value="1"/>
</dbReference>
<evidence type="ECO:0000259" key="3">
    <source>
        <dbReference type="Pfam" id="PF09335"/>
    </source>
</evidence>
<dbReference type="AlphaFoldDB" id="A0A917HHE2"/>
<evidence type="ECO:0000313" key="4">
    <source>
        <dbReference type="EMBL" id="GGG79777.1"/>
    </source>
</evidence>
<evidence type="ECO:0000256" key="2">
    <source>
        <dbReference type="SAM" id="Phobius"/>
    </source>
</evidence>
<feature type="transmembrane region" description="Helical" evidence="2">
    <location>
        <begin position="12"/>
        <end position="32"/>
    </location>
</feature>
<dbReference type="Proteomes" id="UP000600247">
    <property type="component" value="Unassembled WGS sequence"/>
</dbReference>
<dbReference type="RefSeq" id="WP_188891077.1">
    <property type="nucleotide sequence ID" value="NZ_BMHY01000009.1"/>
</dbReference>
<dbReference type="InterPro" id="IPR051311">
    <property type="entry name" value="DedA_domain"/>
</dbReference>
<dbReference type="EMBL" id="BMHY01000009">
    <property type="protein sequence ID" value="GGG79777.1"/>
    <property type="molecule type" value="Genomic_DNA"/>
</dbReference>
<feature type="transmembrane region" description="Helical" evidence="2">
    <location>
        <begin position="52"/>
        <end position="72"/>
    </location>
</feature>
<feature type="transmembrane region" description="Helical" evidence="2">
    <location>
        <begin position="138"/>
        <end position="157"/>
    </location>
</feature>
<protein>
    <recommendedName>
        <fullName evidence="3">VTT domain-containing protein</fullName>
    </recommendedName>
</protein>
<accession>A0A917HHE2</accession>
<dbReference type="GO" id="GO:0005886">
    <property type="term" value="C:plasma membrane"/>
    <property type="evidence" value="ECO:0007669"/>
    <property type="project" value="TreeGrafter"/>
</dbReference>
<reference evidence="4 5" key="1">
    <citation type="journal article" date="2014" name="Int. J. Syst. Evol. Microbiol.">
        <title>Complete genome sequence of Corynebacterium casei LMG S-19264T (=DSM 44701T), isolated from a smear-ripened cheese.</title>
        <authorList>
            <consortium name="US DOE Joint Genome Institute (JGI-PGF)"/>
            <person name="Walter F."/>
            <person name="Albersmeier A."/>
            <person name="Kalinowski J."/>
            <person name="Ruckert C."/>
        </authorList>
    </citation>
    <scope>NUCLEOTIDE SEQUENCE [LARGE SCALE GENOMIC DNA]</scope>
    <source>
        <strain evidence="4 5">CGMCC 1.15286</strain>
    </source>
</reference>
<dbReference type="Pfam" id="PF09335">
    <property type="entry name" value="VTT_dom"/>
    <property type="match status" value="1"/>
</dbReference>
<name>A0A917HHE2_9BACL</name>
<gene>
    <name evidence="4" type="ORF">GCM10010918_41090</name>
</gene>
<proteinExistence type="inferred from homology"/>
<dbReference type="PANTHER" id="PTHR42709">
    <property type="entry name" value="ALKALINE PHOSPHATASE LIKE PROTEIN"/>
    <property type="match status" value="1"/>
</dbReference>
<comment type="similarity">
    <text evidence="1">Belongs to the DedA family.</text>
</comment>
<organism evidence="4 5">
    <name type="scientific">Paenibacillus radicis</name>
    <name type="common">ex Gao et al. 2016</name>
    <dbReference type="NCBI Taxonomy" id="1737354"/>
    <lineage>
        <taxon>Bacteria</taxon>
        <taxon>Bacillati</taxon>
        <taxon>Bacillota</taxon>
        <taxon>Bacilli</taxon>
        <taxon>Bacillales</taxon>
        <taxon>Paenibacillaceae</taxon>
        <taxon>Paenibacillus</taxon>
    </lineage>
</organism>
<keyword evidence="2" id="KW-0472">Membrane</keyword>
<keyword evidence="2" id="KW-0812">Transmembrane</keyword>
<evidence type="ECO:0000313" key="5">
    <source>
        <dbReference type="Proteomes" id="UP000600247"/>
    </source>
</evidence>
<evidence type="ECO:0000256" key="1">
    <source>
        <dbReference type="ARBA" id="ARBA00010792"/>
    </source>
</evidence>
<comment type="caution">
    <text evidence="4">The sequence shown here is derived from an EMBL/GenBank/DDBJ whole genome shotgun (WGS) entry which is preliminary data.</text>
</comment>
<keyword evidence="5" id="KW-1185">Reference proteome</keyword>
<feature type="transmembrane region" description="Helical" evidence="2">
    <location>
        <begin position="169"/>
        <end position="189"/>
    </location>
</feature>
<feature type="domain" description="VTT" evidence="3">
    <location>
        <begin position="31"/>
        <end position="156"/>
    </location>
</feature>
<sequence>MGYSYLLTIIEQFGYIALFLVLCLGLIGLPIPNEAVVLTGGALAASGMLEPGPAYLMTFLGISSAMTFNYSIGRFAGSRLFDWFMRKKNIEKFVSKADHLNAKYGGWSLGIGLLFPFLRHVMPFVAGTNRMKYSRFSLFAYPSAFIWTSIYFTIGALFGDHVEEIGDLIYDYGLLAAVLAVVIIAYLFWHFSLRNRPKKEDNARRHL</sequence>